<keyword evidence="2 6" id="KW-0963">Cytoplasm</keyword>
<sequence length="266" mass="27675">MHFELPHDWPATEAEAIALQVSLAPMVDRTGPGPQEPRLIAGLDVAYAGDGRDGTPTTAGSPPLPPSPSPSLPPSPAAPMASAAPTAPGRVRVAAGIAVLDARSLEVVETATAVGFTAFPYVSGLFAFRELPVLLDALRALRTVPDLLLCDGQGVAHPRRFGLACHLGVITGLPTAGVAKTPFTGSSVLPADERGAWTPMLDGDEVVGRTLRTRAGVKPVHVSVGHRIDLDTACRHVLAAAPRYRLPETTRIADRLSRDALASAIP</sequence>
<feature type="binding site" evidence="6">
    <location>
        <position position="44"/>
    </location>
    <ligand>
        <name>Mg(2+)</name>
        <dbReference type="ChEBI" id="CHEBI:18420"/>
    </ligand>
</feature>
<comment type="subcellular location">
    <subcellularLocation>
        <location evidence="1 6">Cytoplasm</location>
    </subcellularLocation>
</comment>
<dbReference type="CDD" id="cd06559">
    <property type="entry name" value="Endonuclease_V"/>
    <property type="match status" value="1"/>
</dbReference>
<dbReference type="Proteomes" id="UP001501358">
    <property type="component" value="Unassembled WGS sequence"/>
</dbReference>
<dbReference type="EMBL" id="BAAATA010000031">
    <property type="protein sequence ID" value="GAA2502179.1"/>
    <property type="molecule type" value="Genomic_DNA"/>
</dbReference>
<comment type="cofactor">
    <cofactor evidence="6">
        <name>Mg(2+)</name>
        <dbReference type="ChEBI" id="CHEBI:18420"/>
    </cofactor>
</comment>
<dbReference type="Pfam" id="PF04493">
    <property type="entry name" value="Endonuclease_5"/>
    <property type="match status" value="1"/>
</dbReference>
<comment type="catalytic activity">
    <reaction evidence="6">
        <text>Endonucleolytic cleavage at apurinic or apyrimidinic sites to products with a 5'-phosphate.</text>
        <dbReference type="EC" id="3.1.21.7"/>
    </reaction>
</comment>
<evidence type="ECO:0000313" key="8">
    <source>
        <dbReference type="EMBL" id="GAA2502179.1"/>
    </source>
</evidence>
<name>A0ABN3MHL5_9ACTN</name>
<dbReference type="InterPro" id="IPR007581">
    <property type="entry name" value="Endonuclease-V"/>
</dbReference>
<dbReference type="HAMAP" id="MF_00801">
    <property type="entry name" value="Endonuclease_5"/>
    <property type="match status" value="1"/>
</dbReference>
<dbReference type="PANTHER" id="PTHR28511:SF1">
    <property type="entry name" value="ENDONUCLEASE V"/>
    <property type="match status" value="1"/>
</dbReference>
<proteinExistence type="inferred from homology"/>
<evidence type="ECO:0000256" key="7">
    <source>
        <dbReference type="SAM" id="MobiDB-lite"/>
    </source>
</evidence>
<evidence type="ECO:0000256" key="2">
    <source>
        <dbReference type="ARBA" id="ARBA00022490"/>
    </source>
</evidence>
<keyword evidence="6" id="KW-0227">DNA damage</keyword>
<keyword evidence="6" id="KW-0479">Metal-binding</keyword>
<evidence type="ECO:0000256" key="5">
    <source>
        <dbReference type="ARBA" id="ARBA00022801"/>
    </source>
</evidence>
<comment type="caution">
    <text evidence="8">The sequence shown here is derived from an EMBL/GenBank/DDBJ whole genome shotgun (WGS) entry which is preliminary data.</text>
</comment>
<keyword evidence="6" id="KW-0234">DNA repair</keyword>
<comment type="similarity">
    <text evidence="6">Belongs to the endonuclease V family.</text>
</comment>
<feature type="binding site" evidence="6">
    <location>
        <position position="151"/>
    </location>
    <ligand>
        <name>Mg(2+)</name>
        <dbReference type="ChEBI" id="CHEBI:18420"/>
    </ligand>
</feature>
<evidence type="ECO:0000256" key="4">
    <source>
        <dbReference type="ARBA" id="ARBA00022759"/>
    </source>
</evidence>
<dbReference type="GO" id="GO:0004519">
    <property type="term" value="F:endonuclease activity"/>
    <property type="evidence" value="ECO:0007669"/>
    <property type="project" value="UniProtKB-KW"/>
</dbReference>
<gene>
    <name evidence="6" type="primary">nfi</name>
    <name evidence="8" type="ORF">GCM10010406_43300</name>
</gene>
<evidence type="ECO:0000256" key="1">
    <source>
        <dbReference type="ARBA" id="ARBA00004496"/>
    </source>
</evidence>
<dbReference type="Gene3D" id="3.30.2170.10">
    <property type="entry name" value="archaeoglobus fulgidus dsm 4304 superfamily"/>
    <property type="match status" value="1"/>
</dbReference>
<organism evidence="8 9">
    <name type="scientific">Streptomyces thermolineatus</name>
    <dbReference type="NCBI Taxonomy" id="44033"/>
    <lineage>
        <taxon>Bacteria</taxon>
        <taxon>Bacillati</taxon>
        <taxon>Actinomycetota</taxon>
        <taxon>Actinomycetes</taxon>
        <taxon>Kitasatosporales</taxon>
        <taxon>Streptomycetaceae</taxon>
        <taxon>Streptomyces</taxon>
    </lineage>
</organism>
<evidence type="ECO:0000313" key="9">
    <source>
        <dbReference type="Proteomes" id="UP001501358"/>
    </source>
</evidence>
<comment type="function">
    <text evidence="6">DNA repair enzyme involved in the repair of deaminated bases. Selectively cleaves double-stranded DNA at the second phosphodiester bond 3' to a deoxyinosine leaving behind the intact lesion on the nicked DNA.</text>
</comment>
<accession>A0ABN3MHL5</accession>
<keyword evidence="9" id="KW-1185">Reference proteome</keyword>
<protein>
    <recommendedName>
        <fullName evidence="6">Endonuclease V</fullName>
        <ecNumber evidence="6">3.1.21.7</ecNumber>
    </recommendedName>
    <alternativeName>
        <fullName evidence="6">Deoxyinosine 3'endonuclease</fullName>
    </alternativeName>
    <alternativeName>
        <fullName evidence="6">Deoxyribonuclease V</fullName>
        <shortName evidence="6">DNase V</shortName>
    </alternativeName>
</protein>
<feature type="site" description="Interaction with target DNA" evidence="6">
    <location>
        <position position="121"/>
    </location>
</feature>
<keyword evidence="3 6" id="KW-0540">Nuclease</keyword>
<dbReference type="EC" id="3.1.21.7" evidence="6"/>
<dbReference type="PANTHER" id="PTHR28511">
    <property type="entry name" value="ENDONUCLEASE V"/>
    <property type="match status" value="1"/>
</dbReference>
<keyword evidence="4 6" id="KW-0255">Endonuclease</keyword>
<feature type="compositionally biased region" description="Pro residues" evidence="7">
    <location>
        <begin position="62"/>
        <end position="77"/>
    </location>
</feature>
<keyword evidence="6" id="KW-0460">Magnesium</keyword>
<evidence type="ECO:0000256" key="3">
    <source>
        <dbReference type="ARBA" id="ARBA00022722"/>
    </source>
</evidence>
<evidence type="ECO:0000256" key="6">
    <source>
        <dbReference type="HAMAP-Rule" id="MF_00801"/>
    </source>
</evidence>
<dbReference type="RefSeq" id="WP_344384895.1">
    <property type="nucleotide sequence ID" value="NZ_BAAATA010000031.1"/>
</dbReference>
<keyword evidence="5 6" id="KW-0378">Hydrolase</keyword>
<feature type="region of interest" description="Disordered" evidence="7">
    <location>
        <begin position="50"/>
        <end position="84"/>
    </location>
</feature>
<reference evidence="8 9" key="1">
    <citation type="journal article" date="2019" name="Int. J. Syst. Evol. Microbiol.">
        <title>The Global Catalogue of Microorganisms (GCM) 10K type strain sequencing project: providing services to taxonomists for standard genome sequencing and annotation.</title>
        <authorList>
            <consortium name="The Broad Institute Genomics Platform"/>
            <consortium name="The Broad Institute Genome Sequencing Center for Infectious Disease"/>
            <person name="Wu L."/>
            <person name="Ma J."/>
        </authorList>
    </citation>
    <scope>NUCLEOTIDE SEQUENCE [LARGE SCALE GENOMIC DNA]</scope>
    <source>
        <strain evidence="8 9">JCM 6307</strain>
    </source>
</reference>